<evidence type="ECO:0000313" key="1">
    <source>
        <dbReference type="EMBL" id="JAH36121.1"/>
    </source>
</evidence>
<accession>A0A0E9S4A6</accession>
<reference evidence="1" key="2">
    <citation type="journal article" date="2015" name="Fish Shellfish Immunol.">
        <title>Early steps in the European eel (Anguilla anguilla)-Vibrio vulnificus interaction in the gills: Role of the RtxA13 toxin.</title>
        <authorList>
            <person name="Callol A."/>
            <person name="Pajuelo D."/>
            <person name="Ebbesson L."/>
            <person name="Teles M."/>
            <person name="MacKenzie S."/>
            <person name="Amaro C."/>
        </authorList>
    </citation>
    <scope>NUCLEOTIDE SEQUENCE</scope>
</reference>
<sequence>MNDLKTARHNDTFLSVHKALRDH</sequence>
<dbReference type="EMBL" id="GBXM01072456">
    <property type="protein sequence ID" value="JAH36121.1"/>
    <property type="molecule type" value="Transcribed_RNA"/>
</dbReference>
<name>A0A0E9S4A6_ANGAN</name>
<protein>
    <submittedName>
        <fullName evidence="1">Uncharacterized protein</fullName>
    </submittedName>
</protein>
<proteinExistence type="predicted"/>
<reference evidence="1" key="1">
    <citation type="submission" date="2014-11" db="EMBL/GenBank/DDBJ databases">
        <authorList>
            <person name="Amaro Gonzalez C."/>
        </authorList>
    </citation>
    <scope>NUCLEOTIDE SEQUENCE</scope>
</reference>
<organism evidence="1">
    <name type="scientific">Anguilla anguilla</name>
    <name type="common">European freshwater eel</name>
    <name type="synonym">Muraena anguilla</name>
    <dbReference type="NCBI Taxonomy" id="7936"/>
    <lineage>
        <taxon>Eukaryota</taxon>
        <taxon>Metazoa</taxon>
        <taxon>Chordata</taxon>
        <taxon>Craniata</taxon>
        <taxon>Vertebrata</taxon>
        <taxon>Euteleostomi</taxon>
        <taxon>Actinopterygii</taxon>
        <taxon>Neopterygii</taxon>
        <taxon>Teleostei</taxon>
        <taxon>Anguilliformes</taxon>
        <taxon>Anguillidae</taxon>
        <taxon>Anguilla</taxon>
    </lineage>
</organism>
<dbReference type="AlphaFoldDB" id="A0A0E9S4A6"/>